<reference evidence="2 3" key="2">
    <citation type="submission" date="2019-08" db="EMBL/GenBank/DDBJ databases">
        <authorList>
            <person name="Henke P."/>
        </authorList>
    </citation>
    <scope>NUCLEOTIDE SEQUENCE [LARGE SCALE GENOMIC DNA]</scope>
    <source>
        <strain evidence="2">Phe10_nw2017</strain>
    </source>
</reference>
<feature type="transmembrane region" description="Helical" evidence="1">
    <location>
        <begin position="93"/>
        <end position="110"/>
    </location>
</feature>
<dbReference type="Gene3D" id="1.20.210.10">
    <property type="entry name" value="Cytochrome c oxidase-like, subunit I domain"/>
    <property type="match status" value="1"/>
</dbReference>
<dbReference type="EMBL" id="SRHE01000155">
    <property type="protein sequence ID" value="TWW09886.1"/>
    <property type="molecule type" value="Genomic_DNA"/>
</dbReference>
<keyword evidence="1" id="KW-0472">Membrane</keyword>
<reference evidence="2 3" key="1">
    <citation type="submission" date="2019-08" db="EMBL/GenBank/DDBJ databases">
        <title>100 year-old enigma solved: identification of Planctomyces bekefii, the type genus and species of the phylum Planctomycetes.</title>
        <authorList>
            <person name="Svetlana D.N."/>
            <person name="Overmann J."/>
        </authorList>
    </citation>
    <scope>NUCLEOTIDE SEQUENCE [LARGE SCALE GENOMIC DNA]</scope>
    <source>
        <strain evidence="2">Phe10_nw2017</strain>
    </source>
</reference>
<dbReference type="SUPFAM" id="SSF81442">
    <property type="entry name" value="Cytochrome c oxidase subunit I-like"/>
    <property type="match status" value="1"/>
</dbReference>
<dbReference type="Proteomes" id="UP000321083">
    <property type="component" value="Unassembled WGS sequence"/>
</dbReference>
<evidence type="ECO:0000313" key="2">
    <source>
        <dbReference type="EMBL" id="TWW09886.1"/>
    </source>
</evidence>
<gene>
    <name evidence="2" type="ORF">E3A20_09900</name>
</gene>
<organism evidence="2 3">
    <name type="scientific">Planctomyces bekefii</name>
    <dbReference type="NCBI Taxonomy" id="1653850"/>
    <lineage>
        <taxon>Bacteria</taxon>
        <taxon>Pseudomonadati</taxon>
        <taxon>Planctomycetota</taxon>
        <taxon>Planctomycetia</taxon>
        <taxon>Planctomycetales</taxon>
        <taxon>Planctomycetaceae</taxon>
        <taxon>Planctomyces</taxon>
    </lineage>
</organism>
<dbReference type="InterPro" id="IPR036927">
    <property type="entry name" value="Cyt_c_oxase-like_su1_sf"/>
</dbReference>
<keyword evidence="1" id="KW-1133">Transmembrane helix</keyword>
<keyword evidence="1" id="KW-0812">Transmembrane</keyword>
<evidence type="ECO:0000256" key="1">
    <source>
        <dbReference type="SAM" id="Phobius"/>
    </source>
</evidence>
<accession>A0A5C6M574</accession>
<evidence type="ECO:0008006" key="4">
    <source>
        <dbReference type="Google" id="ProtNLM"/>
    </source>
</evidence>
<dbReference type="AlphaFoldDB" id="A0A5C6M574"/>
<keyword evidence="3" id="KW-1185">Reference proteome</keyword>
<protein>
    <recommendedName>
        <fullName evidence="4">Cytochrome oxidase subunit I profile domain-containing protein</fullName>
    </recommendedName>
</protein>
<comment type="caution">
    <text evidence="2">The sequence shown here is derived from an EMBL/GenBank/DDBJ whole genome shotgun (WGS) entry which is preliminary data.</text>
</comment>
<feature type="transmembrane region" description="Helical" evidence="1">
    <location>
        <begin position="38"/>
        <end position="63"/>
    </location>
</feature>
<sequence>MATITPALETHGHEHDHAHGHHEQTFIQKYVFSTDHKVIGIQFLITTLLMLMVGGALALAVRWQLAFPWENMPIVGKLFGVFNWIGTIWDGNIQFNAVFLNCAAFVALFIV</sequence>
<feature type="non-terminal residue" evidence="2">
    <location>
        <position position="111"/>
    </location>
</feature>
<evidence type="ECO:0000313" key="3">
    <source>
        <dbReference type="Proteomes" id="UP000321083"/>
    </source>
</evidence>
<proteinExistence type="predicted"/>
<name>A0A5C6M574_9PLAN</name>